<evidence type="ECO:0000313" key="1">
    <source>
        <dbReference type="EMBL" id="RIB09221.1"/>
    </source>
</evidence>
<dbReference type="OrthoDB" id="2441228at2759"/>
<keyword evidence="2" id="KW-1185">Reference proteome</keyword>
<proteinExistence type="predicted"/>
<sequence>MVWDILTLEFIVTLPTEWDVCCTHNLVINDERTLLAIWFKKSVYIYSVDFQLLLSFNRFDYNKEKCHFLLLKDKVCLLIICEQKKQIHLLDPYTFSNDYKKGKETIETLVKSNLEDLKLSQPYIIKHNIIFYINIDNKLYVQNLVESLKDKFNNMNSKLVAEEVLKEIKKESGSIELEFNYEKWNIKKIGSNKILVSYDTSDVEVAEEVLKEIKEESQENKSKDKWHIKKINSNKFLLYYYDDEPDIKIKIKLLESKDLLMIITNAIFIWTIKMHKIRLHYFWSNKESNLELFQKEHERYKPYLLPQEFKTKIEDLENCDFNELMEEMIGDYIDSRFKLGLYGTDLMKYLLENQKFDHIEMILENIIKFTIQNSNRNYISNLPLMKIVINNFKALRQYPEIINLFLSRIAFFVPDDVFSEIVNMNSTSRHLQKFGTYPDVSEISLIYLKIGNFFNFLPKFSLRLKQEE</sequence>
<evidence type="ECO:0000313" key="2">
    <source>
        <dbReference type="Proteomes" id="UP000266673"/>
    </source>
</evidence>
<dbReference type="AlphaFoldDB" id="A0A397UI89"/>
<protein>
    <submittedName>
        <fullName evidence="1">Uncharacterized protein</fullName>
    </submittedName>
</protein>
<gene>
    <name evidence="1" type="ORF">C2G38_288324</name>
</gene>
<dbReference type="EMBL" id="QKWP01001402">
    <property type="protein sequence ID" value="RIB09221.1"/>
    <property type="molecule type" value="Genomic_DNA"/>
</dbReference>
<accession>A0A397UI89</accession>
<dbReference type="Proteomes" id="UP000266673">
    <property type="component" value="Unassembled WGS sequence"/>
</dbReference>
<reference evidence="1 2" key="1">
    <citation type="submission" date="2018-06" db="EMBL/GenBank/DDBJ databases">
        <title>Comparative genomics reveals the genomic features of Rhizophagus irregularis, R. cerebriforme, R. diaphanum and Gigaspora rosea, and their symbiotic lifestyle signature.</title>
        <authorList>
            <person name="Morin E."/>
            <person name="San Clemente H."/>
            <person name="Chen E.C.H."/>
            <person name="De La Providencia I."/>
            <person name="Hainaut M."/>
            <person name="Kuo A."/>
            <person name="Kohler A."/>
            <person name="Murat C."/>
            <person name="Tang N."/>
            <person name="Roy S."/>
            <person name="Loubradou J."/>
            <person name="Henrissat B."/>
            <person name="Grigoriev I.V."/>
            <person name="Corradi N."/>
            <person name="Roux C."/>
            <person name="Martin F.M."/>
        </authorList>
    </citation>
    <scope>NUCLEOTIDE SEQUENCE [LARGE SCALE GENOMIC DNA]</scope>
    <source>
        <strain evidence="1 2">DAOM 194757</strain>
    </source>
</reference>
<name>A0A397UI89_9GLOM</name>
<organism evidence="1 2">
    <name type="scientific">Gigaspora rosea</name>
    <dbReference type="NCBI Taxonomy" id="44941"/>
    <lineage>
        <taxon>Eukaryota</taxon>
        <taxon>Fungi</taxon>
        <taxon>Fungi incertae sedis</taxon>
        <taxon>Mucoromycota</taxon>
        <taxon>Glomeromycotina</taxon>
        <taxon>Glomeromycetes</taxon>
        <taxon>Diversisporales</taxon>
        <taxon>Gigasporaceae</taxon>
        <taxon>Gigaspora</taxon>
    </lineage>
</organism>
<comment type="caution">
    <text evidence="1">The sequence shown here is derived from an EMBL/GenBank/DDBJ whole genome shotgun (WGS) entry which is preliminary data.</text>
</comment>